<gene>
    <name evidence="3" type="ORF">FWILDA_LOCUS12324</name>
</gene>
<protein>
    <submittedName>
        <fullName evidence="3">1609_t:CDS:1</fullName>
    </submittedName>
</protein>
<evidence type="ECO:0000313" key="3">
    <source>
        <dbReference type="EMBL" id="CAI2185932.1"/>
    </source>
</evidence>
<keyword evidence="4" id="KW-1185">Reference proteome</keyword>
<feature type="non-terminal residue" evidence="3">
    <location>
        <position position="1"/>
    </location>
</feature>
<dbReference type="Gene3D" id="1.25.40.420">
    <property type="match status" value="1"/>
</dbReference>
<dbReference type="OrthoDB" id="2387983at2759"/>
<dbReference type="Pfam" id="PF07707">
    <property type="entry name" value="BACK"/>
    <property type="match status" value="1"/>
</dbReference>
<name>A0A9W4SYC3_9GLOM</name>
<evidence type="ECO:0000256" key="1">
    <source>
        <dbReference type="SAM" id="MobiDB-lite"/>
    </source>
</evidence>
<organism evidence="3 4">
    <name type="scientific">Funneliformis geosporum</name>
    <dbReference type="NCBI Taxonomy" id="1117311"/>
    <lineage>
        <taxon>Eukaryota</taxon>
        <taxon>Fungi</taxon>
        <taxon>Fungi incertae sedis</taxon>
        <taxon>Mucoromycota</taxon>
        <taxon>Glomeromycotina</taxon>
        <taxon>Glomeromycetes</taxon>
        <taxon>Glomerales</taxon>
        <taxon>Glomeraceae</taxon>
        <taxon>Funneliformis</taxon>
    </lineage>
</organism>
<sequence>VLDLERVIGEDILDLLVAADELLLEELITYAQTYLIQKKSSWVQRHMIEVLHTVFQLVSCKKLQEYCLETICENPIPFFELKNFSTLDNDILYQLLCRDDLQVEEVLVWDYLIKWGIYQTMLLESEYDDYQSQSEQSEAENQQVQQKRHRHVHHRKSNSTSSVMTSHTTPYPLREKNVSNEIFEDIMAYHMNNMNGVEPKACTLFPRLGHIPIESNIIKPIHAAILSNWIYRKDTKSFKTGDSFIFTLGDGENFPKIKLSRVSIPVAAIFEHQSGGLNFGGGDLNVNDRIVSCQKNMQSYEHRILDIDNYQAEEFEIPYIDAGIYLSVLIFIYIKYNQKIWTRLQYCLGTSIRSIAIRLRLLDQWKLGNYKIECFKLCLHQHHPNKEVYDSKSQPNFAL</sequence>
<feature type="region of interest" description="Disordered" evidence="1">
    <location>
        <begin position="133"/>
        <end position="170"/>
    </location>
</feature>
<evidence type="ECO:0000259" key="2">
    <source>
        <dbReference type="Pfam" id="PF07707"/>
    </source>
</evidence>
<proteinExistence type="predicted"/>
<dbReference type="Proteomes" id="UP001153678">
    <property type="component" value="Unassembled WGS sequence"/>
</dbReference>
<evidence type="ECO:0000313" key="4">
    <source>
        <dbReference type="Proteomes" id="UP001153678"/>
    </source>
</evidence>
<dbReference type="InterPro" id="IPR011705">
    <property type="entry name" value="BACK"/>
</dbReference>
<dbReference type="AlphaFoldDB" id="A0A9W4SYC3"/>
<feature type="compositionally biased region" description="Low complexity" evidence="1">
    <location>
        <begin position="133"/>
        <end position="145"/>
    </location>
</feature>
<feature type="domain" description="BACK" evidence="2">
    <location>
        <begin position="57"/>
        <end position="119"/>
    </location>
</feature>
<dbReference type="EMBL" id="CAMKVN010003926">
    <property type="protein sequence ID" value="CAI2185932.1"/>
    <property type="molecule type" value="Genomic_DNA"/>
</dbReference>
<feature type="compositionally biased region" description="Polar residues" evidence="1">
    <location>
        <begin position="158"/>
        <end position="169"/>
    </location>
</feature>
<comment type="caution">
    <text evidence="3">The sequence shown here is derived from an EMBL/GenBank/DDBJ whole genome shotgun (WGS) entry which is preliminary data.</text>
</comment>
<reference evidence="3" key="1">
    <citation type="submission" date="2022-08" db="EMBL/GenBank/DDBJ databases">
        <authorList>
            <person name="Kallberg Y."/>
            <person name="Tangrot J."/>
            <person name="Rosling A."/>
        </authorList>
    </citation>
    <scope>NUCLEOTIDE SEQUENCE</scope>
    <source>
        <strain evidence="3">Wild A</strain>
    </source>
</reference>
<feature type="compositionally biased region" description="Basic residues" evidence="1">
    <location>
        <begin position="146"/>
        <end position="157"/>
    </location>
</feature>
<accession>A0A9W4SYC3</accession>